<reference evidence="1 2" key="1">
    <citation type="journal article" date="2018" name="New Phytol.">
        <title>Phylogenomics of Endogonaceae and evolution of mycorrhizas within Mucoromycota.</title>
        <authorList>
            <person name="Chang Y."/>
            <person name="Desiro A."/>
            <person name="Na H."/>
            <person name="Sandor L."/>
            <person name="Lipzen A."/>
            <person name="Clum A."/>
            <person name="Barry K."/>
            <person name="Grigoriev I.V."/>
            <person name="Martin F.M."/>
            <person name="Stajich J.E."/>
            <person name="Smith M.E."/>
            <person name="Bonito G."/>
            <person name="Spatafora J.W."/>
        </authorList>
    </citation>
    <scope>NUCLEOTIDE SEQUENCE [LARGE SCALE GENOMIC DNA]</scope>
    <source>
        <strain evidence="1 2">GMNB39</strain>
    </source>
</reference>
<keyword evidence="2" id="KW-1185">Reference proteome</keyword>
<feature type="non-terminal residue" evidence="1">
    <location>
        <position position="111"/>
    </location>
</feature>
<evidence type="ECO:0000313" key="2">
    <source>
        <dbReference type="Proteomes" id="UP000268093"/>
    </source>
</evidence>
<sequence>LKKSTTRNSQPLTCTWHTRPRRVATAACFLFSYAPSWQPRASSTPCPLPRAPRLVPTSHWPLLTLSSPTTPNSTGQSPMALRDTLSGSASGSRIRTCLLRRLRERWRLRMG</sequence>
<comment type="caution">
    <text evidence="1">The sequence shown here is derived from an EMBL/GenBank/DDBJ whole genome shotgun (WGS) entry which is preliminary data.</text>
</comment>
<proteinExistence type="predicted"/>
<gene>
    <name evidence="1" type="ORF">BC936DRAFT_138783</name>
</gene>
<protein>
    <submittedName>
        <fullName evidence="1">Uncharacterized protein</fullName>
    </submittedName>
</protein>
<evidence type="ECO:0000313" key="1">
    <source>
        <dbReference type="EMBL" id="RUP26375.1"/>
    </source>
</evidence>
<name>A0A433BJ78_9FUNG</name>
<organism evidence="1 2">
    <name type="scientific">Jimgerdemannia flammicorona</name>
    <dbReference type="NCBI Taxonomy" id="994334"/>
    <lineage>
        <taxon>Eukaryota</taxon>
        <taxon>Fungi</taxon>
        <taxon>Fungi incertae sedis</taxon>
        <taxon>Mucoromycota</taxon>
        <taxon>Mucoromycotina</taxon>
        <taxon>Endogonomycetes</taxon>
        <taxon>Endogonales</taxon>
        <taxon>Endogonaceae</taxon>
        <taxon>Jimgerdemannia</taxon>
    </lineage>
</organism>
<dbReference type="AlphaFoldDB" id="A0A433BJ78"/>
<feature type="non-terminal residue" evidence="1">
    <location>
        <position position="1"/>
    </location>
</feature>
<dbReference type="EMBL" id="RBNI01013720">
    <property type="protein sequence ID" value="RUP26375.1"/>
    <property type="molecule type" value="Genomic_DNA"/>
</dbReference>
<dbReference type="Proteomes" id="UP000268093">
    <property type="component" value="Unassembled WGS sequence"/>
</dbReference>
<accession>A0A433BJ78</accession>